<dbReference type="PROSITE" id="PS51257">
    <property type="entry name" value="PROKAR_LIPOPROTEIN"/>
    <property type="match status" value="1"/>
</dbReference>
<dbReference type="SUPFAM" id="SSF47384">
    <property type="entry name" value="Homodimeric domain of signal transducing histidine kinase"/>
    <property type="match status" value="1"/>
</dbReference>
<dbReference type="InterPro" id="IPR003660">
    <property type="entry name" value="HAMP_dom"/>
</dbReference>
<dbReference type="InterPro" id="IPR011006">
    <property type="entry name" value="CheY-like_superfamily"/>
</dbReference>
<evidence type="ECO:0000313" key="17">
    <source>
        <dbReference type="EMBL" id="MBD2196789.1"/>
    </source>
</evidence>
<evidence type="ECO:0000256" key="3">
    <source>
        <dbReference type="ARBA" id="ARBA00012438"/>
    </source>
</evidence>
<dbReference type="InterPro" id="IPR003594">
    <property type="entry name" value="HATPase_dom"/>
</dbReference>
<evidence type="ECO:0000256" key="1">
    <source>
        <dbReference type="ARBA" id="ARBA00000085"/>
    </source>
</evidence>
<protein>
    <recommendedName>
        <fullName evidence="3">histidine kinase</fullName>
        <ecNumber evidence="3">2.7.13.3</ecNumber>
    </recommendedName>
</protein>
<dbReference type="EMBL" id="JACJQH010000021">
    <property type="protein sequence ID" value="MBD2196789.1"/>
    <property type="molecule type" value="Genomic_DNA"/>
</dbReference>
<organism evidence="17 18">
    <name type="scientific">Calothrix parietina FACHB-288</name>
    <dbReference type="NCBI Taxonomy" id="2692896"/>
    <lineage>
        <taxon>Bacteria</taxon>
        <taxon>Bacillati</taxon>
        <taxon>Cyanobacteriota</taxon>
        <taxon>Cyanophyceae</taxon>
        <taxon>Nostocales</taxon>
        <taxon>Calotrichaceae</taxon>
        <taxon>Calothrix</taxon>
    </lineage>
</organism>
<sequence length="788" mass="87389">MIAWNRHSLLSQLVYRFSIISWVAIGVAAASACWYSRQNLQREVVTRLNNSLDFKSQELDYWINFQLRDVLQLAQQTEIVEVVPKLISDQNSPSRQAAYNRLQQYLHKTAKIKTNLSNICITRNSGFVAFCSLSPGKENKYSPSGYPVTFLTQENLNSITPNFYLNSERKPVITVATPLQDRSGIQMGVLAVDLNITELRQLLLASTLKTETQAFYLVGESNLKAVAFLNTRTDKSLNPADSVVDVPMKSAAIDRAIAQENGMALYRNQYGVPVIGVYRWLPRYNLGLIAEMTQAEAFAPANSLVLSFLLCGCLASALLMFAIYLLSRQITQPILNISQAAERLTQGDLNQYVPVIGNNEVSILAQTFNTMAEQLKLDREHLERRVEERTFELAVAKGQAEFANQAKSEFLANMSHELRTPLNVILGNCELLLEGIYGSVNELQKQSILTVENSGQHLLALINDILDVSKIEAGHLELRISPVAIAYLCESSLAFVTQQARNKEITIKTHIEADCGEYITVDELRMRQLLINLLTNAIKFTPNGGRVNLNVYRKQQTEEDWLCFAVSDTGIGIPESYQNKLFQPFVQVDSKLNRQYEGTGLGLTLVRQIAELHQGSVSLVSELGKGSCFTIQLPASCSQIEISLPNSPTASANLAPRDTDTLVTGKTAPLVLLAEDNEDNIVTISQYLIARGFRLLVAQNGEEAIAITQSQHPDIILMDIQMPGLDGIEAIARIRQDSQIAHIPIIALTALAMSGDRDRCLAAGANDYLAKPVKLKQLETTIKQLVDC</sequence>
<feature type="modified residue" description="4-aspartylphosphate" evidence="11">
    <location>
        <position position="719"/>
    </location>
</feature>
<evidence type="ECO:0000256" key="6">
    <source>
        <dbReference type="ARBA" id="ARBA00022679"/>
    </source>
</evidence>
<keyword evidence="7 13" id="KW-0812">Transmembrane</keyword>
<evidence type="ECO:0000256" key="13">
    <source>
        <dbReference type="SAM" id="Phobius"/>
    </source>
</evidence>
<keyword evidence="10" id="KW-0902">Two-component regulatory system</keyword>
<gene>
    <name evidence="17" type="ORF">H6G24_14975</name>
</gene>
<dbReference type="EC" id="2.7.13.3" evidence="3"/>
<evidence type="ECO:0000256" key="4">
    <source>
        <dbReference type="ARBA" id="ARBA00022475"/>
    </source>
</evidence>
<dbReference type="SUPFAM" id="SSF55874">
    <property type="entry name" value="ATPase domain of HSP90 chaperone/DNA topoisomerase II/histidine kinase"/>
    <property type="match status" value="1"/>
</dbReference>
<dbReference type="SMART" id="SM00304">
    <property type="entry name" value="HAMP"/>
    <property type="match status" value="1"/>
</dbReference>
<dbReference type="PANTHER" id="PTHR43047">
    <property type="entry name" value="TWO-COMPONENT HISTIDINE PROTEIN KINASE"/>
    <property type="match status" value="1"/>
</dbReference>
<keyword evidence="12" id="KW-0175">Coiled coil</keyword>
<dbReference type="Pfam" id="PF00072">
    <property type="entry name" value="Response_reg"/>
    <property type="match status" value="1"/>
</dbReference>
<evidence type="ECO:0000256" key="11">
    <source>
        <dbReference type="PROSITE-ProRule" id="PRU00169"/>
    </source>
</evidence>
<dbReference type="Gene3D" id="1.10.287.130">
    <property type="match status" value="1"/>
</dbReference>
<dbReference type="PRINTS" id="PR00344">
    <property type="entry name" value="BCTRLSENSOR"/>
</dbReference>
<name>A0ABR8AAS7_9CYAN</name>
<comment type="catalytic activity">
    <reaction evidence="1">
        <text>ATP + protein L-histidine = ADP + protein N-phospho-L-histidine.</text>
        <dbReference type="EC" id="2.7.13.3"/>
    </reaction>
</comment>
<dbReference type="CDD" id="cd18773">
    <property type="entry name" value="PDC1_HK_sensor"/>
    <property type="match status" value="1"/>
</dbReference>
<dbReference type="CDD" id="cd17546">
    <property type="entry name" value="REC_hyHK_CKI1_RcsC-like"/>
    <property type="match status" value="1"/>
</dbReference>
<keyword evidence="9 13" id="KW-1133">Transmembrane helix</keyword>
<dbReference type="InterPro" id="IPR001789">
    <property type="entry name" value="Sig_transdc_resp-reg_receiver"/>
</dbReference>
<keyword evidence="18" id="KW-1185">Reference proteome</keyword>
<comment type="subcellular location">
    <subcellularLocation>
        <location evidence="2">Cell membrane</location>
        <topology evidence="2">Multi-pass membrane protein</topology>
    </subcellularLocation>
</comment>
<comment type="caution">
    <text evidence="17">The sequence shown here is derived from an EMBL/GenBank/DDBJ whole genome shotgun (WGS) entry which is preliminary data.</text>
</comment>
<dbReference type="Proteomes" id="UP000658514">
    <property type="component" value="Unassembled WGS sequence"/>
</dbReference>
<keyword evidence="13" id="KW-0472">Membrane</keyword>
<dbReference type="Gene3D" id="3.30.565.10">
    <property type="entry name" value="Histidine kinase-like ATPase, C-terminal domain"/>
    <property type="match status" value="1"/>
</dbReference>
<reference evidence="17 18" key="1">
    <citation type="journal article" date="2020" name="ISME J.">
        <title>Comparative genomics reveals insights into cyanobacterial evolution and habitat adaptation.</title>
        <authorList>
            <person name="Chen M.Y."/>
            <person name="Teng W.K."/>
            <person name="Zhao L."/>
            <person name="Hu C.X."/>
            <person name="Zhou Y.K."/>
            <person name="Han B.P."/>
            <person name="Song L.R."/>
            <person name="Shu W.S."/>
        </authorList>
    </citation>
    <scope>NUCLEOTIDE SEQUENCE [LARGE SCALE GENOMIC DNA]</scope>
    <source>
        <strain evidence="17 18">FACHB-288</strain>
    </source>
</reference>
<dbReference type="RefSeq" id="WP_190542597.1">
    <property type="nucleotide sequence ID" value="NZ_CAWPNO010000053.1"/>
</dbReference>
<evidence type="ECO:0000256" key="7">
    <source>
        <dbReference type="ARBA" id="ARBA00022692"/>
    </source>
</evidence>
<dbReference type="Gene3D" id="6.10.340.10">
    <property type="match status" value="1"/>
</dbReference>
<dbReference type="InterPro" id="IPR004358">
    <property type="entry name" value="Sig_transdc_His_kin-like_C"/>
</dbReference>
<feature type="domain" description="HAMP" evidence="16">
    <location>
        <begin position="328"/>
        <end position="380"/>
    </location>
</feature>
<dbReference type="InterPro" id="IPR003661">
    <property type="entry name" value="HisK_dim/P_dom"/>
</dbReference>
<evidence type="ECO:0000256" key="2">
    <source>
        <dbReference type="ARBA" id="ARBA00004651"/>
    </source>
</evidence>
<evidence type="ECO:0000259" key="14">
    <source>
        <dbReference type="PROSITE" id="PS50109"/>
    </source>
</evidence>
<dbReference type="InterPro" id="IPR005467">
    <property type="entry name" value="His_kinase_dom"/>
</dbReference>
<evidence type="ECO:0000256" key="9">
    <source>
        <dbReference type="ARBA" id="ARBA00022989"/>
    </source>
</evidence>
<feature type="transmembrane region" description="Helical" evidence="13">
    <location>
        <begin position="13"/>
        <end position="35"/>
    </location>
</feature>
<dbReference type="SMART" id="SM00387">
    <property type="entry name" value="HATPase_c"/>
    <property type="match status" value="1"/>
</dbReference>
<dbReference type="InterPro" id="IPR036097">
    <property type="entry name" value="HisK_dim/P_sf"/>
</dbReference>
<feature type="domain" description="Response regulatory" evidence="15">
    <location>
        <begin position="670"/>
        <end position="786"/>
    </location>
</feature>
<dbReference type="PROSITE" id="PS50109">
    <property type="entry name" value="HIS_KIN"/>
    <property type="match status" value="1"/>
</dbReference>
<evidence type="ECO:0000256" key="8">
    <source>
        <dbReference type="ARBA" id="ARBA00022777"/>
    </source>
</evidence>
<dbReference type="PROSITE" id="PS50885">
    <property type="entry name" value="HAMP"/>
    <property type="match status" value="1"/>
</dbReference>
<dbReference type="InterPro" id="IPR036890">
    <property type="entry name" value="HATPase_C_sf"/>
</dbReference>
<dbReference type="SUPFAM" id="SSF52172">
    <property type="entry name" value="CheY-like"/>
    <property type="match status" value="1"/>
</dbReference>
<dbReference type="SMART" id="SM00448">
    <property type="entry name" value="REC"/>
    <property type="match status" value="1"/>
</dbReference>
<dbReference type="Pfam" id="PF00512">
    <property type="entry name" value="HisKA"/>
    <property type="match status" value="1"/>
</dbReference>
<evidence type="ECO:0000256" key="5">
    <source>
        <dbReference type="ARBA" id="ARBA00022553"/>
    </source>
</evidence>
<dbReference type="CDD" id="cd00082">
    <property type="entry name" value="HisKA"/>
    <property type="match status" value="1"/>
</dbReference>
<dbReference type="SMART" id="SM00388">
    <property type="entry name" value="HisKA"/>
    <property type="match status" value="1"/>
</dbReference>
<keyword evidence="4" id="KW-1003">Cell membrane</keyword>
<dbReference type="Pfam" id="PF00672">
    <property type="entry name" value="HAMP"/>
    <property type="match status" value="1"/>
</dbReference>
<evidence type="ECO:0000256" key="10">
    <source>
        <dbReference type="ARBA" id="ARBA00023012"/>
    </source>
</evidence>
<dbReference type="Gene3D" id="3.40.50.2300">
    <property type="match status" value="1"/>
</dbReference>
<dbReference type="PANTHER" id="PTHR43047:SF63">
    <property type="entry name" value="HISTIDINE KINASE"/>
    <property type="match status" value="1"/>
</dbReference>
<dbReference type="Pfam" id="PF02518">
    <property type="entry name" value="HATPase_c"/>
    <property type="match status" value="1"/>
</dbReference>
<evidence type="ECO:0000313" key="18">
    <source>
        <dbReference type="Proteomes" id="UP000658514"/>
    </source>
</evidence>
<dbReference type="SUPFAM" id="SSF158472">
    <property type="entry name" value="HAMP domain-like"/>
    <property type="match status" value="1"/>
</dbReference>
<feature type="coiled-coil region" evidence="12">
    <location>
        <begin position="365"/>
        <end position="392"/>
    </location>
</feature>
<keyword evidence="8" id="KW-0418">Kinase</keyword>
<accession>A0ABR8AAS7</accession>
<dbReference type="CDD" id="cd16922">
    <property type="entry name" value="HATPase_EvgS-ArcB-TorS-like"/>
    <property type="match status" value="1"/>
</dbReference>
<evidence type="ECO:0000259" key="15">
    <source>
        <dbReference type="PROSITE" id="PS50110"/>
    </source>
</evidence>
<proteinExistence type="predicted"/>
<feature type="domain" description="Histidine kinase" evidence="14">
    <location>
        <begin position="413"/>
        <end position="637"/>
    </location>
</feature>
<keyword evidence="6" id="KW-0808">Transferase</keyword>
<evidence type="ECO:0000259" key="16">
    <source>
        <dbReference type="PROSITE" id="PS50885"/>
    </source>
</evidence>
<dbReference type="PROSITE" id="PS50110">
    <property type="entry name" value="RESPONSE_REGULATORY"/>
    <property type="match status" value="1"/>
</dbReference>
<dbReference type="InterPro" id="IPR029151">
    <property type="entry name" value="Sensor-like_sf"/>
</dbReference>
<evidence type="ECO:0000256" key="12">
    <source>
        <dbReference type="SAM" id="Coils"/>
    </source>
</evidence>
<feature type="transmembrane region" description="Helical" evidence="13">
    <location>
        <begin position="304"/>
        <end position="326"/>
    </location>
</feature>
<dbReference type="CDD" id="cd06225">
    <property type="entry name" value="HAMP"/>
    <property type="match status" value="1"/>
</dbReference>
<dbReference type="SUPFAM" id="SSF103190">
    <property type="entry name" value="Sensory domain-like"/>
    <property type="match status" value="1"/>
</dbReference>
<keyword evidence="5 11" id="KW-0597">Phosphoprotein</keyword>